<feature type="compositionally biased region" description="Basic and acidic residues" evidence="1">
    <location>
        <begin position="390"/>
        <end position="410"/>
    </location>
</feature>
<keyword evidence="3" id="KW-1185">Reference proteome</keyword>
<feature type="compositionally biased region" description="Basic and acidic residues" evidence="1">
    <location>
        <begin position="289"/>
        <end position="317"/>
    </location>
</feature>
<reference evidence="2 3" key="1">
    <citation type="submission" date="2023-09" db="EMBL/GenBank/DDBJ databases">
        <title>Nesidiocoris tenuis whole genome shotgun sequence.</title>
        <authorList>
            <person name="Shibata T."/>
            <person name="Shimoda M."/>
            <person name="Kobayashi T."/>
            <person name="Uehara T."/>
        </authorList>
    </citation>
    <scope>NUCLEOTIDE SEQUENCE [LARGE SCALE GENOMIC DNA]</scope>
    <source>
        <strain evidence="2 3">Japan</strain>
    </source>
</reference>
<feature type="compositionally biased region" description="Basic and acidic residues" evidence="1">
    <location>
        <begin position="424"/>
        <end position="435"/>
    </location>
</feature>
<protein>
    <submittedName>
        <fullName evidence="2">Uncharacterized protein</fullName>
    </submittedName>
</protein>
<evidence type="ECO:0000313" key="2">
    <source>
        <dbReference type="EMBL" id="BES97786.1"/>
    </source>
</evidence>
<feature type="compositionally biased region" description="Basic and acidic residues" evidence="1">
    <location>
        <begin position="224"/>
        <end position="281"/>
    </location>
</feature>
<feature type="region of interest" description="Disordered" evidence="1">
    <location>
        <begin position="44"/>
        <end position="65"/>
    </location>
</feature>
<feature type="region of interest" description="Disordered" evidence="1">
    <location>
        <begin position="198"/>
        <end position="461"/>
    </location>
</feature>
<feature type="region of interest" description="Disordered" evidence="1">
    <location>
        <begin position="152"/>
        <end position="181"/>
    </location>
</feature>
<feature type="compositionally biased region" description="Low complexity" evidence="1">
    <location>
        <begin position="411"/>
        <end position="423"/>
    </location>
</feature>
<feature type="compositionally biased region" description="Basic and acidic residues" evidence="1">
    <location>
        <begin position="325"/>
        <end position="336"/>
    </location>
</feature>
<sequence>MDQLAARTKYLKKVESTLASFNSKFEDLVKSLGWTVESLTKNTKGFDDNAAEDQNSEKFPEEEETQKEYVAESQDYEKIYNDLVANLPNQANKNSDKSQTQILAEMLELERNTKRRRISYKNKVHTRNKSQTEVLRALVQEQMDVLKDLAGQTKEDDPQAKATNQQLEADPGGLIQVNTYGGNPHTAWKRIDELLQDAQGTSEKRKSSSFRASPSPENQRKRHRDDQRYSRHDRDRNKRHDLNDDHDRHGDRYKDRGDHRDRDRSRNYKERHTDRRDGDHKVSRHRKSHHDDVHSDDSRDRQRSDRRNMRDDRDSHDGKRRHDRRAGDTSNDEHDHRRSGRYWQDSAKNEEYGGINRLSTASKASEYNEDRRYSKPSNDSDSSYHQRHMASNDEKPSYPTINDDKRDFNAKKSSISTSDSDTSSDSKSEKSSAEKKSRKRKKKKKKKEKRKKKRRRSRSST</sequence>
<evidence type="ECO:0000313" key="3">
    <source>
        <dbReference type="Proteomes" id="UP001307889"/>
    </source>
</evidence>
<proteinExistence type="predicted"/>
<name>A0ABN7B3P8_9HEMI</name>
<feature type="compositionally biased region" description="Basic residues" evidence="1">
    <location>
        <begin position="436"/>
        <end position="461"/>
    </location>
</feature>
<dbReference type="EMBL" id="AP028916">
    <property type="protein sequence ID" value="BES97786.1"/>
    <property type="molecule type" value="Genomic_DNA"/>
</dbReference>
<organism evidence="2 3">
    <name type="scientific">Nesidiocoris tenuis</name>
    <dbReference type="NCBI Taxonomy" id="355587"/>
    <lineage>
        <taxon>Eukaryota</taxon>
        <taxon>Metazoa</taxon>
        <taxon>Ecdysozoa</taxon>
        <taxon>Arthropoda</taxon>
        <taxon>Hexapoda</taxon>
        <taxon>Insecta</taxon>
        <taxon>Pterygota</taxon>
        <taxon>Neoptera</taxon>
        <taxon>Paraneoptera</taxon>
        <taxon>Hemiptera</taxon>
        <taxon>Heteroptera</taxon>
        <taxon>Panheteroptera</taxon>
        <taxon>Cimicomorpha</taxon>
        <taxon>Miridae</taxon>
        <taxon>Dicyphina</taxon>
        <taxon>Nesidiocoris</taxon>
    </lineage>
</organism>
<accession>A0ABN7B3P8</accession>
<evidence type="ECO:0000256" key="1">
    <source>
        <dbReference type="SAM" id="MobiDB-lite"/>
    </source>
</evidence>
<dbReference type="Proteomes" id="UP001307889">
    <property type="component" value="Chromosome 8"/>
</dbReference>
<gene>
    <name evidence="2" type="ORF">NTJ_10600</name>
</gene>